<dbReference type="SUPFAM" id="SSF53335">
    <property type="entry name" value="S-adenosyl-L-methionine-dependent methyltransferases"/>
    <property type="match status" value="1"/>
</dbReference>
<dbReference type="Proteomes" id="UP000276254">
    <property type="component" value="Chromosome"/>
</dbReference>
<dbReference type="EMBL" id="CP032829">
    <property type="protein sequence ID" value="AYJ88010.1"/>
    <property type="molecule type" value="Genomic_DNA"/>
</dbReference>
<dbReference type="KEGG" id="spha:D3Y57_14135"/>
<evidence type="ECO:0000313" key="7">
    <source>
        <dbReference type="Proteomes" id="UP000276254"/>
    </source>
</evidence>
<dbReference type="AlphaFoldDB" id="A0A494TFC2"/>
<proteinExistence type="inferred from homology"/>
<dbReference type="OrthoDB" id="9782855at2"/>
<dbReference type="InterPro" id="IPR029063">
    <property type="entry name" value="SAM-dependent_MTases_sf"/>
</dbReference>
<evidence type="ECO:0000256" key="3">
    <source>
        <dbReference type="ARBA" id="ARBA00022679"/>
    </source>
</evidence>
<keyword evidence="5" id="KW-0443">Lipid metabolism</keyword>
<organism evidence="6 7">
    <name type="scientific">Sphingomonas paeninsulae</name>
    <dbReference type="NCBI Taxonomy" id="2319844"/>
    <lineage>
        <taxon>Bacteria</taxon>
        <taxon>Pseudomonadati</taxon>
        <taxon>Pseudomonadota</taxon>
        <taxon>Alphaproteobacteria</taxon>
        <taxon>Sphingomonadales</taxon>
        <taxon>Sphingomonadaceae</taxon>
        <taxon>Sphingomonas</taxon>
    </lineage>
</organism>
<reference evidence="6 7" key="1">
    <citation type="submission" date="2018-09" db="EMBL/GenBank/DDBJ databases">
        <title>Sphingomonas peninsula sp. nov., isolated from fildes peninsula, Antarctic soil.</title>
        <authorList>
            <person name="Yingchao G."/>
        </authorList>
    </citation>
    <scope>NUCLEOTIDE SEQUENCE [LARGE SCALE GENOMIC DNA]</scope>
    <source>
        <strain evidence="6 7">YZ-8</strain>
    </source>
</reference>
<evidence type="ECO:0000256" key="2">
    <source>
        <dbReference type="ARBA" id="ARBA00022603"/>
    </source>
</evidence>
<dbReference type="GO" id="GO:0008168">
    <property type="term" value="F:methyltransferase activity"/>
    <property type="evidence" value="ECO:0007669"/>
    <property type="project" value="UniProtKB-KW"/>
</dbReference>
<gene>
    <name evidence="6" type="ORF">D3Y57_14135</name>
</gene>
<comment type="similarity">
    <text evidence="1">Belongs to the CFA/CMAS family.</text>
</comment>
<dbReference type="Gene3D" id="3.40.50.150">
    <property type="entry name" value="Vaccinia Virus protein VP39"/>
    <property type="match status" value="1"/>
</dbReference>
<keyword evidence="4" id="KW-0949">S-adenosyl-L-methionine</keyword>
<dbReference type="PANTHER" id="PTHR43667">
    <property type="entry name" value="CYCLOPROPANE-FATTY-ACYL-PHOSPHOLIPID SYNTHASE"/>
    <property type="match status" value="1"/>
</dbReference>
<keyword evidence="3 6" id="KW-0808">Transferase</keyword>
<keyword evidence="2 6" id="KW-0489">Methyltransferase</keyword>
<sequence>MDGRMTVEVGDIRDLIDLIGYNTRWGVDNPTRVILWRPQQLASMFDTFNWQRRSKRNVAHHYDLSDRLYDLFLDADRQYSCAYFTDPLNSLDEAQEDKKAHIAAKLLLKPGQRVLDIGCGWGGMALYLNRVADVDVLGITLSEEQLKIARARAEAAGVAERVKFELMDYRSVAGTFDRIVSVGMFEHVGPPHYVTFFKQCCERLSPDGVMLLHTIGRADGPGATDAWLAKYIFPGGYVPALSQMMPAIERSYLWLNDLEVLRLHYAYTLERWYDRVAAARAEIIALYDERFFRMWQFYLAGAISAFRNDAHVVFQLQLTRKRDTVPIVRDYIGVSEAKLH</sequence>
<name>A0A494TFC2_SPHPE</name>
<dbReference type="InterPro" id="IPR050723">
    <property type="entry name" value="CFA/CMAS"/>
</dbReference>
<evidence type="ECO:0000256" key="5">
    <source>
        <dbReference type="ARBA" id="ARBA00023098"/>
    </source>
</evidence>
<accession>A0A494TFC2</accession>
<protein>
    <submittedName>
        <fullName evidence="6">Class I SAM-dependent methyltransferase</fullName>
    </submittedName>
</protein>
<evidence type="ECO:0000256" key="4">
    <source>
        <dbReference type="ARBA" id="ARBA00022691"/>
    </source>
</evidence>
<dbReference type="Pfam" id="PF02353">
    <property type="entry name" value="CMAS"/>
    <property type="match status" value="1"/>
</dbReference>
<dbReference type="CDD" id="cd02440">
    <property type="entry name" value="AdoMet_MTases"/>
    <property type="match status" value="1"/>
</dbReference>
<dbReference type="InterPro" id="IPR003333">
    <property type="entry name" value="CMAS"/>
</dbReference>
<evidence type="ECO:0000313" key="6">
    <source>
        <dbReference type="EMBL" id="AYJ88010.1"/>
    </source>
</evidence>
<dbReference type="PANTHER" id="PTHR43667:SF1">
    <property type="entry name" value="CYCLOPROPANE-FATTY-ACYL-PHOSPHOLIPID SYNTHASE"/>
    <property type="match status" value="1"/>
</dbReference>
<dbReference type="GO" id="GO:0008610">
    <property type="term" value="P:lipid biosynthetic process"/>
    <property type="evidence" value="ECO:0007669"/>
    <property type="project" value="InterPro"/>
</dbReference>
<keyword evidence="7" id="KW-1185">Reference proteome</keyword>
<evidence type="ECO:0000256" key="1">
    <source>
        <dbReference type="ARBA" id="ARBA00010815"/>
    </source>
</evidence>
<dbReference type="PIRSF" id="PIRSF003085">
    <property type="entry name" value="CMAS"/>
    <property type="match status" value="1"/>
</dbReference>
<dbReference type="GO" id="GO:0032259">
    <property type="term" value="P:methylation"/>
    <property type="evidence" value="ECO:0007669"/>
    <property type="project" value="UniProtKB-KW"/>
</dbReference>